<reference evidence="1" key="1">
    <citation type="submission" date="2019-06" db="EMBL/GenBank/DDBJ databases">
        <authorList>
            <person name="Le Quere A."/>
            <person name="Colella S."/>
        </authorList>
    </citation>
    <scope>NUCLEOTIDE SEQUENCE</scope>
    <source>
        <strain evidence="1">EmedicaeMD41</strain>
    </source>
</reference>
<evidence type="ECO:0000313" key="1">
    <source>
        <dbReference type="EMBL" id="VTZ62305.1"/>
    </source>
</evidence>
<gene>
    <name evidence="1" type="ORF">EMEDMD4_370169</name>
</gene>
<proteinExistence type="predicted"/>
<name>A0A508WY91_9HYPH</name>
<sequence length="108" mass="11575">MHDDGPAVTCRAIVLFLNLGAIVDVREGSNPFCCIDARLSGLLGRIYFGMAQGFAVGTLETPEVTADVRTKDFKHVDGLLGPGMRPVRSAGSLIFKEGPARVMVFKHA</sequence>
<dbReference type="AlphaFoldDB" id="A0A508WY91"/>
<protein>
    <submittedName>
        <fullName evidence="1">Uncharacterized protein</fullName>
    </submittedName>
</protein>
<dbReference type="EMBL" id="CABFNB010000103">
    <property type="protein sequence ID" value="VTZ62305.1"/>
    <property type="molecule type" value="Genomic_DNA"/>
</dbReference>
<organism evidence="1">
    <name type="scientific">Sinorhizobium medicae</name>
    <dbReference type="NCBI Taxonomy" id="110321"/>
    <lineage>
        <taxon>Bacteria</taxon>
        <taxon>Pseudomonadati</taxon>
        <taxon>Pseudomonadota</taxon>
        <taxon>Alphaproteobacteria</taxon>
        <taxon>Hyphomicrobiales</taxon>
        <taxon>Rhizobiaceae</taxon>
        <taxon>Sinorhizobium/Ensifer group</taxon>
        <taxon>Sinorhizobium</taxon>
    </lineage>
</organism>
<accession>A0A508WY91</accession>
<dbReference type="Proteomes" id="UP000507954">
    <property type="component" value="Unassembled WGS sequence"/>
</dbReference>